<gene>
    <name evidence="1" type="ORF">GBAR_LOCUS1165</name>
</gene>
<feature type="non-terminal residue" evidence="1">
    <location>
        <position position="68"/>
    </location>
</feature>
<accession>A0AA35QUV4</accession>
<protein>
    <submittedName>
        <fullName evidence="1">Uncharacterized protein</fullName>
    </submittedName>
</protein>
<dbReference type="Proteomes" id="UP001174909">
    <property type="component" value="Unassembled WGS sequence"/>
</dbReference>
<dbReference type="AlphaFoldDB" id="A0AA35QUV4"/>
<evidence type="ECO:0000313" key="2">
    <source>
        <dbReference type="Proteomes" id="UP001174909"/>
    </source>
</evidence>
<dbReference type="EMBL" id="CASHTH010000170">
    <property type="protein sequence ID" value="CAI7992974.1"/>
    <property type="molecule type" value="Genomic_DNA"/>
</dbReference>
<comment type="caution">
    <text evidence="1">The sequence shown here is derived from an EMBL/GenBank/DDBJ whole genome shotgun (WGS) entry which is preliminary data.</text>
</comment>
<keyword evidence="2" id="KW-1185">Reference proteome</keyword>
<name>A0AA35QUV4_GEOBA</name>
<evidence type="ECO:0000313" key="1">
    <source>
        <dbReference type="EMBL" id="CAI7992974.1"/>
    </source>
</evidence>
<organism evidence="1 2">
    <name type="scientific">Geodia barretti</name>
    <name type="common">Barrett's horny sponge</name>
    <dbReference type="NCBI Taxonomy" id="519541"/>
    <lineage>
        <taxon>Eukaryota</taxon>
        <taxon>Metazoa</taxon>
        <taxon>Porifera</taxon>
        <taxon>Demospongiae</taxon>
        <taxon>Heteroscleromorpha</taxon>
        <taxon>Tetractinellida</taxon>
        <taxon>Astrophorina</taxon>
        <taxon>Geodiidae</taxon>
        <taxon>Geodia</taxon>
    </lineage>
</organism>
<sequence>FISLLECSFVSQRIPPTERATKVRNFERFSLKTLRCKARARKSQYANTQRTGRCNAGRVSPLACYLVV</sequence>
<proteinExistence type="predicted"/>
<reference evidence="1" key="1">
    <citation type="submission" date="2023-03" db="EMBL/GenBank/DDBJ databases">
        <authorList>
            <person name="Steffen K."/>
            <person name="Cardenas P."/>
        </authorList>
    </citation>
    <scope>NUCLEOTIDE SEQUENCE</scope>
</reference>